<proteinExistence type="inferred from homology"/>
<name>A0AAD4T878_9MAGN</name>
<dbReference type="Pfam" id="PF04535">
    <property type="entry name" value="CASP_dom"/>
    <property type="match status" value="1"/>
</dbReference>
<dbReference type="InterPro" id="IPR006702">
    <property type="entry name" value="CASP_dom"/>
</dbReference>
<dbReference type="PANTHER" id="PTHR33573:SF57">
    <property type="entry name" value="CASP-LIKE PROTEIN 4B1"/>
    <property type="match status" value="1"/>
</dbReference>
<dbReference type="AlphaFoldDB" id="A0AAD4T878"/>
<evidence type="ECO:0000259" key="10">
    <source>
        <dbReference type="Pfam" id="PF04535"/>
    </source>
</evidence>
<keyword evidence="5 8" id="KW-0812">Transmembrane</keyword>
<evidence type="ECO:0000313" key="11">
    <source>
        <dbReference type="EMBL" id="KAI3942005.1"/>
    </source>
</evidence>
<comment type="caution">
    <text evidence="8">Lacks conserved residue(s) required for the propagation of feature annotation.</text>
</comment>
<feature type="transmembrane region" description="Helical" evidence="8">
    <location>
        <begin position="40"/>
        <end position="60"/>
    </location>
</feature>
<sequence>MENYNETKPSAPSAYPRTDKESGGQATPMTARRKSEKLSLILRATSLVFSVVSFIIMASAQGFDLYHETRYVLAGGILSTIYNVFQVSRQSYHLSTGKSLFAHRTTNLVDFFGDQSIAYLLISCASTGAPTVPAFRAIEDALLLNHDASTLVAASTSMAFLAFFPMAVSAGISAFKLSP</sequence>
<dbReference type="GO" id="GO:0005886">
    <property type="term" value="C:plasma membrane"/>
    <property type="evidence" value="ECO:0007669"/>
    <property type="project" value="UniProtKB-SubCell"/>
</dbReference>
<dbReference type="EMBL" id="JAJJMB010004750">
    <property type="protein sequence ID" value="KAI3942005.1"/>
    <property type="molecule type" value="Genomic_DNA"/>
</dbReference>
<dbReference type="PANTHER" id="PTHR33573">
    <property type="entry name" value="CASP-LIKE PROTEIN 4A4"/>
    <property type="match status" value="1"/>
</dbReference>
<comment type="subunit">
    <text evidence="3 8">Homodimer and heterodimers.</text>
</comment>
<feature type="region of interest" description="Disordered" evidence="9">
    <location>
        <begin position="1"/>
        <end position="31"/>
    </location>
</feature>
<protein>
    <recommendedName>
        <fullName evidence="8">CASP-like protein</fullName>
    </recommendedName>
</protein>
<gene>
    <name evidence="11" type="ORF">MKW98_016050</name>
</gene>
<evidence type="ECO:0000256" key="9">
    <source>
        <dbReference type="SAM" id="MobiDB-lite"/>
    </source>
</evidence>
<feature type="compositionally biased region" description="Polar residues" evidence="9">
    <location>
        <begin position="1"/>
        <end position="10"/>
    </location>
</feature>
<feature type="domain" description="Casparian strip membrane protein" evidence="10">
    <location>
        <begin position="33"/>
        <end position="164"/>
    </location>
</feature>
<reference evidence="11" key="1">
    <citation type="submission" date="2022-04" db="EMBL/GenBank/DDBJ databases">
        <title>A functionally conserved STORR gene fusion in Papaver species that diverged 16.8 million years ago.</title>
        <authorList>
            <person name="Catania T."/>
        </authorList>
    </citation>
    <scope>NUCLEOTIDE SEQUENCE</scope>
    <source>
        <strain evidence="11">S-188037</strain>
    </source>
</reference>
<keyword evidence="7 8" id="KW-0472">Membrane</keyword>
<comment type="caution">
    <text evidence="11">The sequence shown here is derived from an EMBL/GenBank/DDBJ whole genome shotgun (WGS) entry which is preliminary data.</text>
</comment>
<evidence type="ECO:0000256" key="4">
    <source>
        <dbReference type="ARBA" id="ARBA00022475"/>
    </source>
</evidence>
<organism evidence="11 12">
    <name type="scientific">Papaver atlanticum</name>
    <dbReference type="NCBI Taxonomy" id="357466"/>
    <lineage>
        <taxon>Eukaryota</taxon>
        <taxon>Viridiplantae</taxon>
        <taxon>Streptophyta</taxon>
        <taxon>Embryophyta</taxon>
        <taxon>Tracheophyta</taxon>
        <taxon>Spermatophyta</taxon>
        <taxon>Magnoliopsida</taxon>
        <taxon>Ranunculales</taxon>
        <taxon>Papaveraceae</taxon>
        <taxon>Papaveroideae</taxon>
        <taxon>Papaver</taxon>
    </lineage>
</organism>
<comment type="similarity">
    <text evidence="2 8">Belongs to the Casparian strip membrane proteins (CASP) family.</text>
</comment>
<evidence type="ECO:0000256" key="8">
    <source>
        <dbReference type="RuleBase" id="RU361233"/>
    </source>
</evidence>
<accession>A0AAD4T878</accession>
<dbReference type="Proteomes" id="UP001202328">
    <property type="component" value="Unassembled WGS sequence"/>
</dbReference>
<evidence type="ECO:0000256" key="3">
    <source>
        <dbReference type="ARBA" id="ARBA00011489"/>
    </source>
</evidence>
<evidence type="ECO:0000256" key="7">
    <source>
        <dbReference type="ARBA" id="ARBA00023136"/>
    </source>
</evidence>
<evidence type="ECO:0000256" key="5">
    <source>
        <dbReference type="ARBA" id="ARBA00022692"/>
    </source>
</evidence>
<evidence type="ECO:0000313" key="12">
    <source>
        <dbReference type="Proteomes" id="UP001202328"/>
    </source>
</evidence>
<keyword evidence="6 8" id="KW-1133">Transmembrane helix</keyword>
<evidence type="ECO:0000256" key="6">
    <source>
        <dbReference type="ARBA" id="ARBA00022989"/>
    </source>
</evidence>
<evidence type="ECO:0000256" key="1">
    <source>
        <dbReference type="ARBA" id="ARBA00004651"/>
    </source>
</evidence>
<comment type="subcellular location">
    <subcellularLocation>
        <location evidence="1 8">Cell membrane</location>
        <topology evidence="1 8">Multi-pass membrane protein</topology>
    </subcellularLocation>
</comment>
<feature type="transmembrane region" description="Helical" evidence="8">
    <location>
        <begin position="117"/>
        <end position="138"/>
    </location>
</feature>
<evidence type="ECO:0000256" key="2">
    <source>
        <dbReference type="ARBA" id="ARBA00007651"/>
    </source>
</evidence>
<keyword evidence="12" id="KW-1185">Reference proteome</keyword>
<keyword evidence="4 8" id="KW-1003">Cell membrane</keyword>
<feature type="transmembrane region" description="Helical" evidence="8">
    <location>
        <begin position="150"/>
        <end position="175"/>
    </location>
</feature>